<keyword evidence="4 5" id="KW-0413">Isomerase</keyword>
<comment type="catalytic activity">
    <reaction evidence="1 5 6">
        <text>[protein]-peptidylproline (omega=180) = [protein]-peptidylproline (omega=0)</text>
        <dbReference type="Rhea" id="RHEA:16237"/>
        <dbReference type="Rhea" id="RHEA-COMP:10747"/>
        <dbReference type="Rhea" id="RHEA-COMP:10748"/>
        <dbReference type="ChEBI" id="CHEBI:83833"/>
        <dbReference type="ChEBI" id="CHEBI:83834"/>
        <dbReference type="EC" id="5.2.1.8"/>
    </reaction>
</comment>
<keyword evidence="11" id="KW-1185">Reference proteome</keyword>
<evidence type="ECO:0000256" key="1">
    <source>
        <dbReference type="ARBA" id="ARBA00000971"/>
    </source>
</evidence>
<dbReference type="STRING" id="252474.B1A74_03395"/>
<dbReference type="InterPro" id="IPR036873">
    <property type="entry name" value="Rhodanese-like_dom_sf"/>
</dbReference>
<feature type="domain" description="Rhodanese" evidence="9">
    <location>
        <begin position="149"/>
        <end position="248"/>
    </location>
</feature>
<dbReference type="PANTHER" id="PTHR43811">
    <property type="entry name" value="FKBP-TYPE PEPTIDYL-PROLYL CIS-TRANS ISOMERASE FKPA"/>
    <property type="match status" value="1"/>
</dbReference>
<dbReference type="PANTHER" id="PTHR43811:SF19">
    <property type="entry name" value="39 KDA FK506-BINDING NUCLEAR PROTEIN"/>
    <property type="match status" value="1"/>
</dbReference>
<comment type="similarity">
    <text evidence="2 6">Belongs to the FKBP-type PPIase family.</text>
</comment>
<sequence length="259" mass="28577">MKAWLFAIFITLILPATALAENVQIRDLEKGEGPEVVRHDTVTVHYTGWVYEDGEDQGEPFDSSRDRGQPFTLTLGAGEVIPGWEKGLEGMREGGKREIIIPPELGYGSRGAGDVIPPNATLRFEVEILEVERAPFGGLNNNELAGMLERDDVTIIDIRRPDEWAETGVVKGSLRMTAFDERGQFIPQFGQAFTDAVDPDDTVVLICRTGSRTGVLARALADGLGYEDVHNVTDGIKHWLEEDRVVQHDCPDTEETAVC</sequence>
<feature type="signal peptide" evidence="7">
    <location>
        <begin position="1"/>
        <end position="20"/>
    </location>
</feature>
<feature type="chain" id="PRO_5010737748" description="Peptidyl-prolyl cis-trans isomerase" evidence="7">
    <location>
        <begin position="21"/>
        <end position="259"/>
    </location>
</feature>
<gene>
    <name evidence="10" type="ORF">B1A74_03395</name>
</gene>
<keyword evidence="7" id="KW-0732">Signal</keyword>
<dbReference type="Gene3D" id="3.10.50.40">
    <property type="match status" value="1"/>
</dbReference>
<evidence type="ECO:0000259" key="8">
    <source>
        <dbReference type="PROSITE" id="PS50059"/>
    </source>
</evidence>
<dbReference type="Pfam" id="PF00581">
    <property type="entry name" value="Rhodanese"/>
    <property type="match status" value="1"/>
</dbReference>
<dbReference type="SUPFAM" id="SSF54534">
    <property type="entry name" value="FKBP-like"/>
    <property type="match status" value="1"/>
</dbReference>
<evidence type="ECO:0000256" key="5">
    <source>
        <dbReference type="PROSITE-ProRule" id="PRU00277"/>
    </source>
</evidence>
<dbReference type="PROSITE" id="PS50206">
    <property type="entry name" value="RHODANESE_3"/>
    <property type="match status" value="1"/>
</dbReference>
<accession>A0A1V3A0P9</accession>
<dbReference type="Proteomes" id="UP000189177">
    <property type="component" value="Unassembled WGS sequence"/>
</dbReference>
<dbReference type="FunFam" id="3.10.50.40:FF:000006">
    <property type="entry name" value="Peptidyl-prolyl cis-trans isomerase"/>
    <property type="match status" value="1"/>
</dbReference>
<comment type="caution">
    <text evidence="10">The sequence shown here is derived from an EMBL/GenBank/DDBJ whole genome shotgun (WGS) entry which is preliminary data.</text>
</comment>
<dbReference type="InterPro" id="IPR001179">
    <property type="entry name" value="PPIase_FKBP_dom"/>
</dbReference>
<dbReference type="AlphaFoldDB" id="A0A1V3A0P9"/>
<evidence type="ECO:0000313" key="11">
    <source>
        <dbReference type="Proteomes" id="UP000189177"/>
    </source>
</evidence>
<dbReference type="EC" id="5.2.1.8" evidence="6"/>
<dbReference type="OrthoDB" id="9814548at2"/>
<dbReference type="Pfam" id="PF00254">
    <property type="entry name" value="FKBP_C"/>
    <property type="match status" value="1"/>
</dbReference>
<proteinExistence type="inferred from homology"/>
<dbReference type="CDD" id="cd00158">
    <property type="entry name" value="RHOD"/>
    <property type="match status" value="1"/>
</dbReference>
<dbReference type="InterPro" id="IPR001763">
    <property type="entry name" value="Rhodanese-like_dom"/>
</dbReference>
<evidence type="ECO:0000313" key="10">
    <source>
        <dbReference type="EMBL" id="OOC10886.1"/>
    </source>
</evidence>
<dbReference type="SUPFAM" id="SSF52821">
    <property type="entry name" value="Rhodanese/Cell cycle control phosphatase"/>
    <property type="match status" value="1"/>
</dbReference>
<dbReference type="SMART" id="SM00450">
    <property type="entry name" value="RHOD"/>
    <property type="match status" value="1"/>
</dbReference>
<keyword evidence="3 5" id="KW-0697">Rotamase</keyword>
<feature type="domain" description="PPIase FKBP-type" evidence="8">
    <location>
        <begin position="39"/>
        <end position="132"/>
    </location>
</feature>
<evidence type="ECO:0000256" key="4">
    <source>
        <dbReference type="ARBA" id="ARBA00023235"/>
    </source>
</evidence>
<dbReference type="PROSITE" id="PS50059">
    <property type="entry name" value="FKBP_PPIASE"/>
    <property type="match status" value="1"/>
</dbReference>
<evidence type="ECO:0000256" key="7">
    <source>
        <dbReference type="SAM" id="SignalP"/>
    </source>
</evidence>
<dbReference type="EMBL" id="MUZR01000008">
    <property type="protein sequence ID" value="OOC10886.1"/>
    <property type="molecule type" value="Genomic_DNA"/>
</dbReference>
<reference evidence="10 11" key="1">
    <citation type="submission" date="2017-02" db="EMBL/GenBank/DDBJ databases">
        <title>Genomic diversity within the haloalkaliphilic genus Thioalkalivibrio.</title>
        <authorList>
            <person name="Ahn A.-C."/>
            <person name="Meier-Kolthoff J."/>
            <person name="Overmars L."/>
            <person name="Richter M."/>
            <person name="Woyke T."/>
            <person name="Sorokin D.Y."/>
            <person name="Muyzer G."/>
        </authorList>
    </citation>
    <scope>NUCLEOTIDE SEQUENCE [LARGE SCALE GENOMIC DNA]</scope>
    <source>
        <strain evidence="10 11">HL17</strain>
    </source>
</reference>
<evidence type="ECO:0000259" key="9">
    <source>
        <dbReference type="PROSITE" id="PS50206"/>
    </source>
</evidence>
<name>A0A1V3A0P9_9GAMM</name>
<dbReference type="GO" id="GO:0003755">
    <property type="term" value="F:peptidyl-prolyl cis-trans isomerase activity"/>
    <property type="evidence" value="ECO:0007669"/>
    <property type="project" value="UniProtKB-UniRule"/>
</dbReference>
<evidence type="ECO:0000256" key="3">
    <source>
        <dbReference type="ARBA" id="ARBA00023110"/>
    </source>
</evidence>
<evidence type="ECO:0000256" key="6">
    <source>
        <dbReference type="RuleBase" id="RU003915"/>
    </source>
</evidence>
<dbReference type="RefSeq" id="WP_024328841.1">
    <property type="nucleotide sequence ID" value="NZ_MUZR01000008.1"/>
</dbReference>
<dbReference type="Gene3D" id="3.40.250.10">
    <property type="entry name" value="Rhodanese-like domain"/>
    <property type="match status" value="1"/>
</dbReference>
<organism evidence="10 11">
    <name type="scientific">Thioalkalivibrio halophilus</name>
    <dbReference type="NCBI Taxonomy" id="252474"/>
    <lineage>
        <taxon>Bacteria</taxon>
        <taxon>Pseudomonadati</taxon>
        <taxon>Pseudomonadota</taxon>
        <taxon>Gammaproteobacteria</taxon>
        <taxon>Chromatiales</taxon>
        <taxon>Ectothiorhodospiraceae</taxon>
        <taxon>Thioalkalivibrio</taxon>
    </lineage>
</organism>
<evidence type="ECO:0000256" key="2">
    <source>
        <dbReference type="ARBA" id="ARBA00006577"/>
    </source>
</evidence>
<protein>
    <recommendedName>
        <fullName evidence="6">Peptidyl-prolyl cis-trans isomerase</fullName>
        <ecNumber evidence="6">5.2.1.8</ecNumber>
    </recommendedName>
</protein>
<dbReference type="InterPro" id="IPR046357">
    <property type="entry name" value="PPIase_dom_sf"/>
</dbReference>